<dbReference type="EMBL" id="JASUXU010000008">
    <property type="protein sequence ID" value="KAK0325065.1"/>
    <property type="molecule type" value="Genomic_DNA"/>
</dbReference>
<comment type="caution">
    <text evidence="3">The sequence shown here is derived from an EMBL/GenBank/DDBJ whole genome shotgun (WGS) entry which is preliminary data.</text>
</comment>
<feature type="domain" description="Amidase" evidence="1">
    <location>
        <begin position="85"/>
        <end position="161"/>
    </location>
</feature>
<dbReference type="InterPro" id="IPR000120">
    <property type="entry name" value="Amidase"/>
</dbReference>
<dbReference type="Pfam" id="PF01425">
    <property type="entry name" value="Amidase"/>
    <property type="match status" value="1"/>
</dbReference>
<gene>
    <name evidence="2" type="ORF">LTR82_004051</name>
    <name evidence="3" type="ORF">LTR91_003027</name>
</gene>
<feature type="non-terminal residue" evidence="3">
    <location>
        <position position="341"/>
    </location>
</feature>
<sequence length="341" mass="36476">MTRSQAIAEVGFKRVLIATEDIMDMEVESTSPAVCKIARSIKTCPRNTALLFMGANQPNANASVVATMRMGGALILALESGPDSTNPHDLDCLPGGSSAGSAAAAADSQVPLGFGIQTGGSVIRPASHTGTYAMKPTFNTIAGERIKVTSIEFDTIGYFARWTHQRIPPKEAREGFVKSPFGYSAGLGTIAVMEEAVETLRKHGVAVQDVDLAYESNEAAELTDIYKVIFVTASGACFCKDYFMDTTKIKLFPVVRAFIDDAPEYLRKQVRQAFEYYAALRPALDEIATMYPALTTPSAIDEASLGIGDVGSPIFNSVWTGARMPVIQVPAFAGPNAMYAC</sequence>
<dbReference type="SUPFAM" id="SSF75304">
    <property type="entry name" value="Amidase signature (AS) enzymes"/>
    <property type="match status" value="1"/>
</dbReference>
<name>A0AAN6R067_9PEZI</name>
<evidence type="ECO:0000313" key="2">
    <source>
        <dbReference type="EMBL" id="KAK0325065.1"/>
    </source>
</evidence>
<dbReference type="AlphaFoldDB" id="A0AAN6R067"/>
<evidence type="ECO:0000313" key="3">
    <source>
        <dbReference type="EMBL" id="KAK1008668.1"/>
    </source>
</evidence>
<dbReference type="GO" id="GO:0003824">
    <property type="term" value="F:catalytic activity"/>
    <property type="evidence" value="ECO:0007669"/>
    <property type="project" value="InterPro"/>
</dbReference>
<proteinExistence type="predicted"/>
<accession>A0AAN6R067</accession>
<reference evidence="3" key="2">
    <citation type="submission" date="2023-06" db="EMBL/GenBank/DDBJ databases">
        <title>Black Yeasts Isolated from many extreme environments.</title>
        <authorList>
            <person name="Coleine C."/>
            <person name="Stajich J.E."/>
            <person name="Selbmann L."/>
        </authorList>
    </citation>
    <scope>NUCLEOTIDE SEQUENCE</scope>
    <source>
        <strain evidence="3">CCFEE 5200</strain>
    </source>
</reference>
<protein>
    <recommendedName>
        <fullName evidence="1">Amidase domain-containing protein</fullName>
    </recommendedName>
</protein>
<evidence type="ECO:0000313" key="4">
    <source>
        <dbReference type="Proteomes" id="UP001175353"/>
    </source>
</evidence>
<organism evidence="3 4">
    <name type="scientific">Friedmanniomyces endolithicus</name>
    <dbReference type="NCBI Taxonomy" id="329885"/>
    <lineage>
        <taxon>Eukaryota</taxon>
        <taxon>Fungi</taxon>
        <taxon>Dikarya</taxon>
        <taxon>Ascomycota</taxon>
        <taxon>Pezizomycotina</taxon>
        <taxon>Dothideomycetes</taxon>
        <taxon>Dothideomycetidae</taxon>
        <taxon>Mycosphaerellales</taxon>
        <taxon>Teratosphaeriaceae</taxon>
        <taxon>Friedmanniomyces</taxon>
    </lineage>
</organism>
<dbReference type="InterPro" id="IPR036928">
    <property type="entry name" value="AS_sf"/>
</dbReference>
<dbReference type="Proteomes" id="UP001168146">
    <property type="component" value="Unassembled WGS sequence"/>
</dbReference>
<dbReference type="PANTHER" id="PTHR11895">
    <property type="entry name" value="TRANSAMIDASE"/>
    <property type="match status" value="1"/>
</dbReference>
<dbReference type="InterPro" id="IPR023631">
    <property type="entry name" value="Amidase_dom"/>
</dbReference>
<reference evidence="2" key="1">
    <citation type="submission" date="2021-12" db="EMBL/GenBank/DDBJ databases">
        <title>Black yeast isolated from Biological Soil Crust.</title>
        <authorList>
            <person name="Kurbessoian T."/>
        </authorList>
    </citation>
    <scope>NUCLEOTIDE SEQUENCE</scope>
    <source>
        <strain evidence="2">CCFEE 5208</strain>
    </source>
</reference>
<dbReference type="Gene3D" id="3.90.1300.10">
    <property type="entry name" value="Amidase signature (AS) domain"/>
    <property type="match status" value="1"/>
</dbReference>
<dbReference type="PANTHER" id="PTHR11895:SF151">
    <property type="entry name" value="GLUTAMYL-TRNA(GLN) AMIDOTRANSFERASE SUBUNIT A"/>
    <property type="match status" value="1"/>
</dbReference>
<dbReference type="EMBL" id="JAUJLE010000015">
    <property type="protein sequence ID" value="KAK1008668.1"/>
    <property type="molecule type" value="Genomic_DNA"/>
</dbReference>
<keyword evidence="4" id="KW-1185">Reference proteome</keyword>
<dbReference type="Proteomes" id="UP001175353">
    <property type="component" value="Unassembled WGS sequence"/>
</dbReference>
<evidence type="ECO:0000259" key="1">
    <source>
        <dbReference type="Pfam" id="PF01425"/>
    </source>
</evidence>